<dbReference type="AlphaFoldDB" id="A0A494Z304"/>
<dbReference type="PIRSF" id="PIRSF016789">
    <property type="entry name" value="DUF454"/>
    <property type="match status" value="1"/>
</dbReference>
<dbReference type="OrthoDB" id="345900at2"/>
<dbReference type="EMBL" id="RBZO01000007">
    <property type="protein sequence ID" value="RKQ16889.1"/>
    <property type="molecule type" value="Genomic_DNA"/>
</dbReference>
<evidence type="ECO:0000313" key="3">
    <source>
        <dbReference type="Proteomes" id="UP000281813"/>
    </source>
</evidence>
<keyword evidence="1" id="KW-0812">Transmembrane</keyword>
<dbReference type="Pfam" id="PF04304">
    <property type="entry name" value="DUF454"/>
    <property type="match status" value="1"/>
</dbReference>
<dbReference type="Proteomes" id="UP000281813">
    <property type="component" value="Unassembled WGS sequence"/>
</dbReference>
<name>A0A494Z304_9BACI</name>
<keyword evidence="3" id="KW-1185">Reference proteome</keyword>
<comment type="caution">
    <text evidence="2">The sequence shown here is derived from an EMBL/GenBank/DDBJ whole genome shotgun (WGS) entry which is preliminary data.</text>
</comment>
<protein>
    <submittedName>
        <fullName evidence="2">DUF454 domain-containing protein</fullName>
    </submittedName>
</protein>
<reference evidence="2 3" key="1">
    <citation type="journal article" date="2015" name="Antonie Van Leeuwenhoek">
        <title>Oceanobacillus bengalensis sp. nov., a bacterium isolated from seawater of the Bay of Bengal.</title>
        <authorList>
            <person name="Yongchang O."/>
            <person name="Xiang W."/>
            <person name="Wang G."/>
        </authorList>
    </citation>
    <scope>NUCLEOTIDE SEQUENCE [LARGE SCALE GENOMIC DNA]</scope>
    <source>
        <strain evidence="2 3">MCCC 1K00260</strain>
    </source>
</reference>
<feature type="transmembrane region" description="Helical" evidence="1">
    <location>
        <begin position="7"/>
        <end position="29"/>
    </location>
</feature>
<dbReference type="InterPro" id="IPR007401">
    <property type="entry name" value="DUF454"/>
</dbReference>
<dbReference type="PANTHER" id="PTHR35813">
    <property type="entry name" value="INNER MEMBRANE PROTEIN YBAN"/>
    <property type="match status" value="1"/>
</dbReference>
<organism evidence="2 3">
    <name type="scientific">Oceanobacillus bengalensis</name>
    <dbReference type="NCBI Taxonomy" id="1435466"/>
    <lineage>
        <taxon>Bacteria</taxon>
        <taxon>Bacillati</taxon>
        <taxon>Bacillota</taxon>
        <taxon>Bacilli</taxon>
        <taxon>Bacillales</taxon>
        <taxon>Bacillaceae</taxon>
        <taxon>Oceanobacillus</taxon>
    </lineage>
</organism>
<proteinExistence type="predicted"/>
<dbReference type="PANTHER" id="PTHR35813:SF1">
    <property type="entry name" value="INNER MEMBRANE PROTEIN YBAN"/>
    <property type="match status" value="1"/>
</dbReference>
<keyword evidence="1" id="KW-1133">Transmembrane helix</keyword>
<dbReference type="RefSeq" id="WP_121129827.1">
    <property type="nucleotide sequence ID" value="NZ_RBZO01000007.1"/>
</dbReference>
<feature type="transmembrane region" description="Helical" evidence="1">
    <location>
        <begin position="84"/>
        <end position="117"/>
    </location>
</feature>
<evidence type="ECO:0000256" key="1">
    <source>
        <dbReference type="SAM" id="Phobius"/>
    </source>
</evidence>
<evidence type="ECO:0000313" key="2">
    <source>
        <dbReference type="EMBL" id="RKQ16889.1"/>
    </source>
</evidence>
<dbReference type="GO" id="GO:0005886">
    <property type="term" value="C:plasma membrane"/>
    <property type="evidence" value="ECO:0007669"/>
    <property type="project" value="TreeGrafter"/>
</dbReference>
<gene>
    <name evidence="2" type="ORF">D8M05_06460</name>
</gene>
<accession>A0A494Z304</accession>
<sequence length="132" mass="15037">MMSIKKLFLIIVGSLSLGLGVLGIFLPLLPTTPLLLLSAACYIRSSDRLYQWLITNKRFGAYILNYREGNGIPLKAKVIGVCTLWISMLFTVIFVIPLMVIKILLLLIASYFTWFILKQKTLHKNVVERESY</sequence>
<keyword evidence="1" id="KW-0472">Membrane</keyword>